<dbReference type="SMART" id="SM00079">
    <property type="entry name" value="PBPe"/>
    <property type="match status" value="1"/>
</dbReference>
<evidence type="ECO:0000256" key="3">
    <source>
        <dbReference type="ARBA" id="ARBA00022448"/>
    </source>
</evidence>
<protein>
    <recommendedName>
        <fullName evidence="13">Glutamate receptor</fullName>
    </recommendedName>
</protein>
<evidence type="ECO:0000256" key="2">
    <source>
        <dbReference type="ARBA" id="ARBA00008685"/>
    </source>
</evidence>
<evidence type="ECO:0000256" key="10">
    <source>
        <dbReference type="ARBA" id="ARBA00023180"/>
    </source>
</evidence>
<keyword evidence="4 14" id="KW-0812">Transmembrane</keyword>
<feature type="signal peptide" evidence="15">
    <location>
        <begin position="1"/>
        <end position="23"/>
    </location>
</feature>
<feature type="transmembrane region" description="Helical" evidence="14">
    <location>
        <begin position="574"/>
        <end position="596"/>
    </location>
</feature>
<keyword evidence="6 14" id="KW-1133">Transmembrane helix</keyword>
<evidence type="ECO:0000256" key="5">
    <source>
        <dbReference type="ARBA" id="ARBA00022729"/>
    </source>
</evidence>
<dbReference type="EMBL" id="JAUJYN010000001">
    <property type="protein sequence ID" value="KAK1281436.1"/>
    <property type="molecule type" value="Genomic_DNA"/>
</dbReference>
<dbReference type="InterPro" id="IPR017103">
    <property type="entry name" value="Iontropic_Glu_rcpt_pln"/>
</dbReference>
<evidence type="ECO:0000256" key="9">
    <source>
        <dbReference type="ARBA" id="ARBA00023170"/>
    </source>
</evidence>
<dbReference type="CDD" id="cd19990">
    <property type="entry name" value="PBP1_GABAb_receptor_plant"/>
    <property type="match status" value="1"/>
</dbReference>
<dbReference type="Pfam" id="PF10613">
    <property type="entry name" value="Lig_chan-Glu_bd"/>
    <property type="match status" value="1"/>
</dbReference>
<dbReference type="FunFam" id="1.10.287.70:FF:000037">
    <property type="entry name" value="Glutamate receptor"/>
    <property type="match status" value="1"/>
</dbReference>
<evidence type="ECO:0000313" key="18">
    <source>
        <dbReference type="Proteomes" id="UP001179952"/>
    </source>
</evidence>
<dbReference type="SUPFAM" id="SSF53822">
    <property type="entry name" value="Periplasmic binding protein-like I"/>
    <property type="match status" value="1"/>
</dbReference>
<evidence type="ECO:0000259" key="16">
    <source>
        <dbReference type="SMART" id="SM00079"/>
    </source>
</evidence>
<dbReference type="GO" id="GO:0009611">
    <property type="term" value="P:response to wounding"/>
    <property type="evidence" value="ECO:0007669"/>
    <property type="project" value="UniProtKB-ARBA"/>
</dbReference>
<keyword evidence="18" id="KW-1185">Reference proteome</keyword>
<evidence type="ECO:0000256" key="6">
    <source>
        <dbReference type="ARBA" id="ARBA00022989"/>
    </source>
</evidence>
<proteinExistence type="inferred from homology"/>
<evidence type="ECO:0000256" key="15">
    <source>
        <dbReference type="SAM" id="SignalP"/>
    </source>
</evidence>
<feature type="transmembrane region" description="Helical" evidence="14">
    <location>
        <begin position="819"/>
        <end position="839"/>
    </location>
</feature>
<dbReference type="Proteomes" id="UP001179952">
    <property type="component" value="Unassembled WGS sequence"/>
</dbReference>
<dbReference type="PRINTS" id="PR01176">
    <property type="entry name" value="GABABRECEPTR"/>
</dbReference>
<dbReference type="InterPro" id="IPR001320">
    <property type="entry name" value="Iontro_rcpt_C"/>
</dbReference>
<evidence type="ECO:0000256" key="14">
    <source>
        <dbReference type="SAM" id="Phobius"/>
    </source>
</evidence>
<keyword evidence="7 13" id="KW-0406">Ion transport</keyword>
<dbReference type="FunFam" id="3.40.190.10:FF:000054">
    <property type="entry name" value="Glutamate receptor"/>
    <property type="match status" value="1"/>
</dbReference>
<dbReference type="AlphaFoldDB" id="A0AAV9BYN7"/>
<keyword evidence="12 13" id="KW-0407">Ion channel</keyword>
<dbReference type="Pfam" id="PF00060">
    <property type="entry name" value="Lig_chan"/>
    <property type="match status" value="1"/>
</dbReference>
<keyword evidence="9 13" id="KW-0675">Receptor</keyword>
<dbReference type="PIRSF" id="PIRSF037090">
    <property type="entry name" value="Iontro_Glu-like_rcpt_pln"/>
    <property type="match status" value="1"/>
</dbReference>
<dbReference type="GO" id="GO:0016020">
    <property type="term" value="C:membrane"/>
    <property type="evidence" value="ECO:0007669"/>
    <property type="project" value="UniProtKB-SubCell"/>
</dbReference>
<evidence type="ECO:0000313" key="17">
    <source>
        <dbReference type="EMBL" id="KAK1281436.1"/>
    </source>
</evidence>
<keyword evidence="11 13" id="KW-1071">Ligand-gated ion channel</keyword>
<keyword evidence="8 13" id="KW-0472">Membrane</keyword>
<feature type="domain" description="Ionotropic glutamate receptor C-terminal" evidence="16">
    <location>
        <begin position="457"/>
        <end position="798"/>
    </location>
</feature>
<dbReference type="InterPro" id="IPR019594">
    <property type="entry name" value="Glu/Gly-bd"/>
</dbReference>
<evidence type="ECO:0000256" key="11">
    <source>
        <dbReference type="ARBA" id="ARBA00023286"/>
    </source>
</evidence>
<dbReference type="InterPro" id="IPR001828">
    <property type="entry name" value="ANF_lig-bd_rcpt"/>
</dbReference>
<organism evidence="17 18">
    <name type="scientific">Acorus gramineus</name>
    <name type="common">Dwarf sweet flag</name>
    <dbReference type="NCBI Taxonomy" id="55184"/>
    <lineage>
        <taxon>Eukaryota</taxon>
        <taxon>Viridiplantae</taxon>
        <taxon>Streptophyta</taxon>
        <taxon>Embryophyta</taxon>
        <taxon>Tracheophyta</taxon>
        <taxon>Spermatophyta</taxon>
        <taxon>Magnoliopsida</taxon>
        <taxon>Liliopsida</taxon>
        <taxon>Acoraceae</taxon>
        <taxon>Acorus</taxon>
    </lineage>
</organism>
<dbReference type="GO" id="GO:0015276">
    <property type="term" value="F:ligand-gated monoatomic ion channel activity"/>
    <property type="evidence" value="ECO:0007669"/>
    <property type="project" value="InterPro"/>
</dbReference>
<dbReference type="InterPro" id="IPR044440">
    <property type="entry name" value="GABAb_receptor_plant_PBP1"/>
</dbReference>
<keyword evidence="5 15" id="KW-0732">Signal</keyword>
<comment type="function">
    <text evidence="13">Glutamate-gated receptor that probably acts as non-selective cation channel.</text>
</comment>
<dbReference type="GO" id="GO:1901701">
    <property type="term" value="P:cellular response to oxygen-containing compound"/>
    <property type="evidence" value="ECO:0007669"/>
    <property type="project" value="UniProtKB-ARBA"/>
</dbReference>
<evidence type="ECO:0000256" key="4">
    <source>
        <dbReference type="ARBA" id="ARBA00022692"/>
    </source>
</evidence>
<sequence length="898" mass="100424">MMGLLLFVLSLVLVLEFPNHVHCVKPASVNLGAILTYDSVIGRVAKPAIEAAVADINRDPSILGETRLNVFMENSNCSGFIGLVGAFRILGKDVLAIIGPQSSTIAHMLSFIANGLQIPLVSFSATDPTLSSLQFPFFVRTTQTDFYQMSAMAELIEYYGWRQVIAIFVDNDYGRNGISVLGDELAKRKSSIYYKIALPLRASPSRIADLLDKSKFMGRRVYVVHVSPDSGIDVFTIAYKLQMMTDGFVWLTTDWLCTALDSFASAKIKSLEYLQGVVSFCPYIPQSHQNSNLMYKGSSKFNKYGLYAYDTVWAVARAIDEYLNGSGNITFSHSNTTRDMPGKIQLERLKIFDGGKMLLNKLLQVNFTGLTGTVRFNLERNRITTAYEIINIDHEEIHTVGYWTHHSGFTNVPPKMSFESGHRNLIVDRNLGDVTWPGGKKEIPRGWVLGGNDKVLRVGVPNRASYIAFSTESKSTHKIEGYCIDVFKAVLKYMPYAVPYKFVPVGDGLSNPNYDELVNMVAENIIDAAVGDIAIVTNRTKAVDFTQPYAATGLVVVAPIWISKSSKWVFLKPFTVQMWCVTLAFFILIGLVIWVLEHRVNSDFRGPPRQQLITMFLFSFSTLFKTQQENTSSVLGRMVMMVWLFLLMVITASYTASLTSILTVQQLSSPIKGIDSLIASNEPIGYQVGSFAHNYLTDCLNVRNSRLVPLGTPEAYSKALKLGPKNGGVAAIVDELPYVELFLSKVTDFCISGQMFTKNGWGFAFQRDSPLAIDMSTAILKLSEVGGLQKIHDEWFCKKGCATDRRDITDPNQLHINSFWGLFLLSGIATLTAFLVFLMRSIRQFVKYNKSLELNSPPETEPTRCTQSIHKFINFIDKREEAVKNIFRQQQSSQPEIR</sequence>
<dbReference type="SUPFAM" id="SSF53850">
    <property type="entry name" value="Periplasmic binding protein-like II"/>
    <property type="match status" value="1"/>
</dbReference>
<evidence type="ECO:0000256" key="8">
    <source>
        <dbReference type="ARBA" id="ARBA00023136"/>
    </source>
</evidence>
<evidence type="ECO:0000256" key="1">
    <source>
        <dbReference type="ARBA" id="ARBA00004141"/>
    </source>
</evidence>
<accession>A0AAV9BYN7</accession>
<dbReference type="GO" id="GO:0007165">
    <property type="term" value="P:signal transduction"/>
    <property type="evidence" value="ECO:0007669"/>
    <property type="project" value="UniProtKB-ARBA"/>
</dbReference>
<dbReference type="FunFam" id="3.40.190.10:FF:000175">
    <property type="entry name" value="Glutamate receptor"/>
    <property type="match status" value="1"/>
</dbReference>
<dbReference type="Gene3D" id="3.40.190.10">
    <property type="entry name" value="Periplasmic binding protein-like II"/>
    <property type="match status" value="2"/>
</dbReference>
<keyword evidence="10" id="KW-0325">Glycoprotein</keyword>
<reference evidence="17" key="2">
    <citation type="submission" date="2023-06" db="EMBL/GenBank/DDBJ databases">
        <authorList>
            <person name="Ma L."/>
            <person name="Liu K.-W."/>
            <person name="Li Z."/>
            <person name="Hsiao Y.-Y."/>
            <person name="Qi Y."/>
            <person name="Fu T."/>
            <person name="Tang G."/>
            <person name="Zhang D."/>
            <person name="Sun W.-H."/>
            <person name="Liu D.-K."/>
            <person name="Li Y."/>
            <person name="Chen G.-Z."/>
            <person name="Liu X.-D."/>
            <person name="Liao X.-Y."/>
            <person name="Jiang Y.-T."/>
            <person name="Yu X."/>
            <person name="Hao Y."/>
            <person name="Huang J."/>
            <person name="Zhao X.-W."/>
            <person name="Ke S."/>
            <person name="Chen Y.-Y."/>
            <person name="Wu W.-L."/>
            <person name="Hsu J.-L."/>
            <person name="Lin Y.-F."/>
            <person name="Huang M.-D."/>
            <person name="Li C.-Y."/>
            <person name="Huang L."/>
            <person name="Wang Z.-W."/>
            <person name="Zhao X."/>
            <person name="Zhong W.-Y."/>
            <person name="Peng D.-H."/>
            <person name="Ahmad S."/>
            <person name="Lan S."/>
            <person name="Zhang J.-S."/>
            <person name="Tsai W.-C."/>
            <person name="Van De Peer Y."/>
            <person name="Liu Z.-J."/>
        </authorList>
    </citation>
    <scope>NUCLEOTIDE SEQUENCE</scope>
    <source>
        <strain evidence="17">SCP</strain>
        <tissue evidence="17">Leaves</tissue>
    </source>
</reference>
<name>A0AAV9BYN7_ACOGR</name>
<reference evidence="17" key="1">
    <citation type="journal article" date="2023" name="Nat. Commun.">
        <title>Diploid and tetraploid genomes of Acorus and the evolution of monocots.</title>
        <authorList>
            <person name="Ma L."/>
            <person name="Liu K.W."/>
            <person name="Li Z."/>
            <person name="Hsiao Y.Y."/>
            <person name="Qi Y."/>
            <person name="Fu T."/>
            <person name="Tang G.D."/>
            <person name="Zhang D."/>
            <person name="Sun W.H."/>
            <person name="Liu D.K."/>
            <person name="Li Y."/>
            <person name="Chen G.Z."/>
            <person name="Liu X.D."/>
            <person name="Liao X.Y."/>
            <person name="Jiang Y.T."/>
            <person name="Yu X."/>
            <person name="Hao Y."/>
            <person name="Huang J."/>
            <person name="Zhao X.W."/>
            <person name="Ke S."/>
            <person name="Chen Y.Y."/>
            <person name="Wu W.L."/>
            <person name="Hsu J.L."/>
            <person name="Lin Y.F."/>
            <person name="Huang M.D."/>
            <person name="Li C.Y."/>
            <person name="Huang L."/>
            <person name="Wang Z.W."/>
            <person name="Zhao X."/>
            <person name="Zhong W.Y."/>
            <person name="Peng D.H."/>
            <person name="Ahmad S."/>
            <person name="Lan S."/>
            <person name="Zhang J.S."/>
            <person name="Tsai W.C."/>
            <person name="Van de Peer Y."/>
            <person name="Liu Z.J."/>
        </authorList>
    </citation>
    <scope>NUCLEOTIDE SEQUENCE</scope>
    <source>
        <strain evidence="17">SCP</strain>
    </source>
</reference>
<evidence type="ECO:0000256" key="12">
    <source>
        <dbReference type="ARBA" id="ARBA00023303"/>
    </source>
</evidence>
<evidence type="ECO:0000256" key="7">
    <source>
        <dbReference type="ARBA" id="ARBA00023065"/>
    </source>
</evidence>
<evidence type="ECO:0000256" key="13">
    <source>
        <dbReference type="PIRNR" id="PIRNR037090"/>
    </source>
</evidence>
<feature type="transmembrane region" description="Helical" evidence="14">
    <location>
        <begin position="638"/>
        <end position="662"/>
    </location>
</feature>
<comment type="subcellular location">
    <subcellularLocation>
        <location evidence="1">Membrane</location>
        <topology evidence="1">Multi-pass membrane protein</topology>
    </subcellularLocation>
</comment>
<dbReference type="InterPro" id="IPR028082">
    <property type="entry name" value="Peripla_BP_I"/>
</dbReference>
<dbReference type="FunFam" id="3.40.50.2300:FF:000081">
    <property type="entry name" value="Glutamate receptor"/>
    <property type="match status" value="1"/>
</dbReference>
<dbReference type="Gene3D" id="3.40.50.2300">
    <property type="match status" value="2"/>
</dbReference>
<keyword evidence="3 13" id="KW-0813">Transport</keyword>
<comment type="caution">
    <text evidence="17">The sequence shown here is derived from an EMBL/GenBank/DDBJ whole genome shotgun (WGS) entry which is preliminary data.</text>
</comment>
<dbReference type="InterPro" id="IPR015683">
    <property type="entry name" value="Ionotropic_Glu_rcpt"/>
</dbReference>
<dbReference type="Gene3D" id="1.10.287.70">
    <property type="match status" value="1"/>
</dbReference>
<dbReference type="PANTHER" id="PTHR18966">
    <property type="entry name" value="IONOTROPIC GLUTAMATE RECEPTOR"/>
    <property type="match status" value="1"/>
</dbReference>
<comment type="similarity">
    <text evidence="2 13">Belongs to the glutamate-gated ion channel (TC 1.A.10.1) family.</text>
</comment>
<gene>
    <name evidence="17" type="ORF">QJS04_geneDACA018191</name>
</gene>
<feature type="chain" id="PRO_5043776436" description="Glutamate receptor" evidence="15">
    <location>
        <begin position="24"/>
        <end position="898"/>
    </location>
</feature>
<dbReference type="Pfam" id="PF01094">
    <property type="entry name" value="ANF_receptor"/>
    <property type="match status" value="1"/>
</dbReference>
<dbReference type="CDD" id="cd13686">
    <property type="entry name" value="GluR_Plant"/>
    <property type="match status" value="1"/>
</dbReference>